<comment type="caution">
    <text evidence="5">The sequence shown here is derived from an EMBL/GenBank/DDBJ whole genome shotgun (WGS) entry which is preliminary data.</text>
</comment>
<dbReference type="EMBL" id="QRBB01000001">
    <property type="protein sequence ID" value="RDS76390.1"/>
    <property type="molecule type" value="Genomic_DNA"/>
</dbReference>
<evidence type="ECO:0000259" key="4">
    <source>
        <dbReference type="PROSITE" id="PS51891"/>
    </source>
</evidence>
<dbReference type="AlphaFoldDB" id="A0A395LNZ3"/>
<proteinExistence type="inferred from homology"/>
<feature type="domain" description="CENP-V/GFA" evidence="4">
    <location>
        <begin position="1"/>
        <end position="118"/>
    </location>
</feature>
<dbReference type="OrthoDB" id="9805575at2"/>
<keyword evidence="6" id="KW-1185">Reference proteome</keyword>
<dbReference type="PROSITE" id="PS51891">
    <property type="entry name" value="CENP_V_GFA"/>
    <property type="match status" value="1"/>
</dbReference>
<evidence type="ECO:0000256" key="1">
    <source>
        <dbReference type="ARBA" id="ARBA00005495"/>
    </source>
</evidence>
<keyword evidence="2" id="KW-0479">Metal-binding</keyword>
<sequence>MTLECLCGSVSVTLEQRPDFIHECNCTLCRKSGARWSYLDPADVSVSGSTTGYRRADKDTASAETHSCPTCGSTTHFVLTESAIAAHGNTMMGVNMRLANPAGLAGMELRFPDGAAWAGAGAFDYVREPVTL</sequence>
<keyword evidence="3" id="KW-0862">Zinc</keyword>
<accession>A0A395LNZ3</accession>
<evidence type="ECO:0000256" key="2">
    <source>
        <dbReference type="ARBA" id="ARBA00022723"/>
    </source>
</evidence>
<evidence type="ECO:0000313" key="6">
    <source>
        <dbReference type="Proteomes" id="UP000254101"/>
    </source>
</evidence>
<dbReference type="Gene3D" id="2.170.150.70">
    <property type="match status" value="1"/>
</dbReference>
<dbReference type="SUPFAM" id="SSF51316">
    <property type="entry name" value="Mss4-like"/>
    <property type="match status" value="1"/>
</dbReference>
<dbReference type="Proteomes" id="UP000254101">
    <property type="component" value="Unassembled WGS sequence"/>
</dbReference>
<dbReference type="InterPro" id="IPR006913">
    <property type="entry name" value="CENP-V/GFA"/>
</dbReference>
<dbReference type="Pfam" id="PF04828">
    <property type="entry name" value="GFA"/>
    <property type="match status" value="1"/>
</dbReference>
<evidence type="ECO:0000256" key="3">
    <source>
        <dbReference type="ARBA" id="ARBA00022833"/>
    </source>
</evidence>
<evidence type="ECO:0000313" key="5">
    <source>
        <dbReference type="EMBL" id="RDS76390.1"/>
    </source>
</evidence>
<dbReference type="RefSeq" id="WP_115490623.1">
    <property type="nucleotide sequence ID" value="NZ_JACHWW010000001.1"/>
</dbReference>
<protein>
    <submittedName>
        <fullName evidence="5">Aldehyde-activating protein</fullName>
    </submittedName>
</protein>
<dbReference type="InterPro" id="IPR011057">
    <property type="entry name" value="Mss4-like_sf"/>
</dbReference>
<dbReference type="GO" id="GO:0016846">
    <property type="term" value="F:carbon-sulfur lyase activity"/>
    <property type="evidence" value="ECO:0007669"/>
    <property type="project" value="InterPro"/>
</dbReference>
<gene>
    <name evidence="5" type="ORF">DL238_01365</name>
</gene>
<organism evidence="5 6">
    <name type="scientific">Alteriqipengyuania lutimaris</name>
    <dbReference type="NCBI Taxonomy" id="1538146"/>
    <lineage>
        <taxon>Bacteria</taxon>
        <taxon>Pseudomonadati</taxon>
        <taxon>Pseudomonadota</taxon>
        <taxon>Alphaproteobacteria</taxon>
        <taxon>Sphingomonadales</taxon>
        <taxon>Erythrobacteraceae</taxon>
        <taxon>Alteriqipengyuania</taxon>
    </lineage>
</organism>
<reference evidence="5 6" key="1">
    <citation type="submission" date="2018-07" db="EMBL/GenBank/DDBJ databases">
        <title>Erythrobacter nanhaiensis sp. nov., a novel member of the genus Erythrobacter isolated from the South China Sea.</title>
        <authorList>
            <person name="Chen X."/>
            <person name="Liu J."/>
        </authorList>
    </citation>
    <scope>NUCLEOTIDE SEQUENCE [LARGE SCALE GENOMIC DNA]</scope>
    <source>
        <strain evidence="5 6">S-5</strain>
    </source>
</reference>
<dbReference type="GO" id="GO:0046872">
    <property type="term" value="F:metal ion binding"/>
    <property type="evidence" value="ECO:0007669"/>
    <property type="project" value="UniProtKB-KW"/>
</dbReference>
<name>A0A395LNZ3_9SPHN</name>
<comment type="similarity">
    <text evidence="1">Belongs to the Gfa family.</text>
</comment>